<reference evidence="2" key="1">
    <citation type="submission" date="2021-05" db="EMBL/GenBank/DDBJ databases">
        <authorList>
            <person name="Alioto T."/>
            <person name="Alioto T."/>
            <person name="Gomez Garrido J."/>
        </authorList>
    </citation>
    <scope>NUCLEOTIDE SEQUENCE</scope>
</reference>
<feature type="compositionally biased region" description="Basic residues" evidence="1">
    <location>
        <begin position="42"/>
        <end position="64"/>
    </location>
</feature>
<name>A0A8D8N3V8_CULPI</name>
<feature type="region of interest" description="Disordered" evidence="1">
    <location>
        <begin position="1"/>
        <end position="73"/>
    </location>
</feature>
<feature type="compositionally biased region" description="Low complexity" evidence="1">
    <location>
        <begin position="27"/>
        <end position="41"/>
    </location>
</feature>
<feature type="compositionally biased region" description="Polar residues" evidence="1">
    <location>
        <begin position="14"/>
        <end position="26"/>
    </location>
</feature>
<dbReference type="EMBL" id="HBUE01351457">
    <property type="protein sequence ID" value="CAG6603535.1"/>
    <property type="molecule type" value="Transcribed_RNA"/>
</dbReference>
<protein>
    <submittedName>
        <fullName evidence="2">(northern house mosquito) hypothetical protein</fullName>
    </submittedName>
</protein>
<evidence type="ECO:0000313" key="2">
    <source>
        <dbReference type="EMBL" id="CAG6551241.1"/>
    </source>
</evidence>
<sequence>MYAVRPRCQHGNRLAQTSHHQTAQTLDGQTDLQPDPQTQPTQRRKRQPIHQRSKLHHRQGHVRQRLVGGRPQLPGHVRCHGQGHDGFGYQELHLLRDIARFRRRTRHPIHVAPSPNGLLLHDEPRLFVRHR</sequence>
<accession>A0A8D8N3V8</accession>
<organism evidence="2">
    <name type="scientific">Culex pipiens</name>
    <name type="common">House mosquito</name>
    <dbReference type="NCBI Taxonomy" id="7175"/>
    <lineage>
        <taxon>Eukaryota</taxon>
        <taxon>Metazoa</taxon>
        <taxon>Ecdysozoa</taxon>
        <taxon>Arthropoda</taxon>
        <taxon>Hexapoda</taxon>
        <taxon>Insecta</taxon>
        <taxon>Pterygota</taxon>
        <taxon>Neoptera</taxon>
        <taxon>Endopterygota</taxon>
        <taxon>Diptera</taxon>
        <taxon>Nematocera</taxon>
        <taxon>Culicoidea</taxon>
        <taxon>Culicidae</taxon>
        <taxon>Culicinae</taxon>
        <taxon>Culicini</taxon>
        <taxon>Culex</taxon>
        <taxon>Culex</taxon>
    </lineage>
</organism>
<evidence type="ECO:0000256" key="1">
    <source>
        <dbReference type="SAM" id="MobiDB-lite"/>
    </source>
</evidence>
<dbReference type="AlphaFoldDB" id="A0A8D8N3V8"/>
<dbReference type="EMBL" id="HBUE01244355">
    <property type="protein sequence ID" value="CAG6551241.1"/>
    <property type="molecule type" value="Transcribed_RNA"/>
</dbReference>
<proteinExistence type="predicted"/>